<accession>A0A1M6E6U1</accession>
<dbReference type="STRING" id="1178825.SAMN05216261_1810"/>
<gene>
    <name evidence="3" type="ORF">SAMN05216261_1810</name>
</gene>
<dbReference type="PROSITE" id="PS51257">
    <property type="entry name" value="PROKAR_LIPOPROTEIN"/>
    <property type="match status" value="1"/>
</dbReference>
<dbReference type="Gene3D" id="2.130.10.130">
    <property type="entry name" value="Integrin alpha, N-terminal"/>
    <property type="match status" value="3"/>
</dbReference>
<evidence type="ECO:0000256" key="1">
    <source>
        <dbReference type="ARBA" id="ARBA00022729"/>
    </source>
</evidence>
<sequence>MKIYYYILVLSIVFSCTSEEKKDAVLFKLKPTEISFENSLIETEALNPYTYKNFYNGGGVAIGDINNDGLEDIYFSGNLVDNKLYLNKGNWQFEDITEKAGVACQDIWSSGVTFVDINYDGFLDMYVCKAGPPSNKSNRHNELFINNGDLTFTEQSKKYGLDITGLAVQANFFDYDKDGDLDCYLLSNSIRSVGNYDLITNQRNTATNSGNKFLRNDNDVFVDVTKEVNVYSSAIGFGLGITVSDYNNDDWPDIFISNDFFERDYLYTNQKNGTFKENLEQQFNSISMGSMGADAADLDNDSRTDIMVTEMLPKTLDRQRTKTIFESWNKYDLAVKKGYHYQFSRNALHRNMGDSTFLEVSRFSNVAASEWSWASLLFDADNDGYKDIFISNGIAKDLLDRDYLVYMANDDQIRDMIKNDKQVMEKLINLMPSQPVPNSAFRNLGNFEFSDESKNWGLDHPSFSNGSAYADLDNDGDLDLVVNNVNAKAFVYENTTDTTLLKSLTIKLNGSTKNTKAIGAKVEIFYNNQYSVLENYPSRGFQSSVSNHLLFGVNNTEKIDSLIITWTSGKKLIQKNVKTNKSYSFSESDSSNINSFIKKFDSLSILKEVEPFFNFNHSENNAVDFNQEQLLPEMYNNEGPSIAEADLNIDGIQDFYIGGAKGQSGKLFISGKNSTYRDVPSPFHLNTKSEDLDAVFFDSDNDGDLDLYVASGGKSFSKFDFALNDRLYINDGKQNFTLKHDALPFKSPISTSVVKAYDYDQDGDQDLFIGERFKVETYGIPTSGYILKNQGNNTFEIIEPEALQNIGLITDAAWEDFNNDGLKDLIVIGEWMPISIFINQKGELVNKTINYGLENSSGYWKSLKLSDLDNNGKLDIIAGNKGTNTFFKDGARMYIADFDNNGTKEQIICHKIDDKYYPIMDRDELIAQLPSLKQKLLYYKDYANANMSSIFTIEQLENAIFVDINTVKTSVFLNKNDTFISQKLPNEIQYSNVEAIEILDMNNDGNLDLILGGNQYLVKPQFGRQDASKGWLVYGNKNGLFNEVVPLRINGQIRDFKVFKKDDKRYLLTAINNKSVTFYEIQ</sequence>
<dbReference type="Proteomes" id="UP000184396">
    <property type="component" value="Unassembled WGS sequence"/>
</dbReference>
<evidence type="ECO:0000259" key="2">
    <source>
        <dbReference type="Pfam" id="PF07593"/>
    </source>
</evidence>
<dbReference type="eggNOG" id="COG4888">
    <property type="taxonomic scope" value="Bacteria"/>
</dbReference>
<dbReference type="InterPro" id="IPR013517">
    <property type="entry name" value="FG-GAP"/>
</dbReference>
<dbReference type="PANTHER" id="PTHR16026">
    <property type="entry name" value="CARTILAGE ACIDIC PROTEIN 1"/>
    <property type="match status" value="1"/>
</dbReference>
<dbReference type="RefSeq" id="WP_019386663.1">
    <property type="nucleotide sequence ID" value="NZ_ALIH01000002.1"/>
</dbReference>
<reference evidence="3 4" key="1">
    <citation type="submission" date="2016-11" db="EMBL/GenBank/DDBJ databases">
        <authorList>
            <person name="Jaros S."/>
            <person name="Januszkiewicz K."/>
            <person name="Wedrychowicz H."/>
        </authorList>
    </citation>
    <scope>NUCLEOTIDE SEQUENCE [LARGE SCALE GENOMIC DNA]</scope>
    <source>
        <strain evidence="3 4">CGMCC 1.12213</strain>
    </source>
</reference>
<proteinExistence type="predicted"/>
<dbReference type="Pfam" id="PF13517">
    <property type="entry name" value="FG-GAP_3"/>
    <property type="match status" value="3"/>
</dbReference>
<evidence type="ECO:0000313" key="3">
    <source>
        <dbReference type="EMBL" id="SHI81080.1"/>
    </source>
</evidence>
<dbReference type="Pfam" id="PF07593">
    <property type="entry name" value="UnbV_ASPIC"/>
    <property type="match status" value="1"/>
</dbReference>
<dbReference type="InterPro" id="IPR011519">
    <property type="entry name" value="UnbV_ASPIC"/>
</dbReference>
<name>A0A1M6E6U1_9FLAO</name>
<dbReference type="InterPro" id="IPR027039">
    <property type="entry name" value="Crtac1"/>
</dbReference>
<feature type="domain" description="ASPIC/UnbV" evidence="2">
    <location>
        <begin position="517"/>
        <end position="583"/>
    </location>
</feature>
<dbReference type="InterPro" id="IPR028994">
    <property type="entry name" value="Integrin_alpha_N"/>
</dbReference>
<organism evidence="3 4">
    <name type="scientific">Algibacter luteus</name>
    <dbReference type="NCBI Taxonomy" id="1178825"/>
    <lineage>
        <taxon>Bacteria</taxon>
        <taxon>Pseudomonadati</taxon>
        <taxon>Bacteroidota</taxon>
        <taxon>Flavobacteriia</taxon>
        <taxon>Flavobacteriales</taxon>
        <taxon>Flavobacteriaceae</taxon>
        <taxon>Algibacter</taxon>
    </lineage>
</organism>
<protein>
    <submittedName>
        <fullName evidence="3">Repeat domain-containing protein</fullName>
    </submittedName>
</protein>
<dbReference type="SUPFAM" id="SSF69318">
    <property type="entry name" value="Integrin alpha N-terminal domain"/>
    <property type="match status" value="3"/>
</dbReference>
<dbReference type="EMBL" id="FQYK01000004">
    <property type="protein sequence ID" value="SHI81080.1"/>
    <property type="molecule type" value="Genomic_DNA"/>
</dbReference>
<dbReference type="AlphaFoldDB" id="A0A1M6E6U1"/>
<keyword evidence="1" id="KW-0732">Signal</keyword>
<evidence type="ECO:0000313" key="4">
    <source>
        <dbReference type="Proteomes" id="UP000184396"/>
    </source>
</evidence>
<dbReference type="PANTHER" id="PTHR16026:SF0">
    <property type="entry name" value="CARTILAGE ACIDIC PROTEIN 1"/>
    <property type="match status" value="1"/>
</dbReference>
<keyword evidence="4" id="KW-1185">Reference proteome</keyword>